<dbReference type="PANTHER" id="PTHR46457:SF1">
    <property type="entry name" value="DNA REPAIR PROTEIN RAD51 HOMOLOG 4"/>
    <property type="match status" value="1"/>
</dbReference>
<dbReference type="Gene3D" id="3.40.50.300">
    <property type="entry name" value="P-loop containing nucleotide triphosphate hydrolases"/>
    <property type="match status" value="1"/>
</dbReference>
<reference evidence="4" key="1">
    <citation type="submission" date="2021-06" db="EMBL/GenBank/DDBJ databases">
        <authorList>
            <person name="Kallberg Y."/>
            <person name="Tangrot J."/>
            <person name="Rosling A."/>
        </authorList>
    </citation>
    <scope>NUCLEOTIDE SEQUENCE</scope>
    <source>
        <strain evidence="4">AZ414A</strain>
    </source>
</reference>
<comment type="subcellular location">
    <subcellularLocation>
        <location evidence="1">Nucleus</location>
    </subcellularLocation>
</comment>
<proteinExistence type="predicted"/>
<name>A0A9N8YJU8_9GLOM</name>
<dbReference type="GO" id="GO:0042148">
    <property type="term" value="P:DNA strand invasion"/>
    <property type="evidence" value="ECO:0007669"/>
    <property type="project" value="TreeGrafter"/>
</dbReference>
<dbReference type="PROSITE" id="PS50162">
    <property type="entry name" value="RECA_2"/>
    <property type="match status" value="1"/>
</dbReference>
<dbReference type="GO" id="GO:0000723">
    <property type="term" value="P:telomere maintenance"/>
    <property type="evidence" value="ECO:0007669"/>
    <property type="project" value="TreeGrafter"/>
</dbReference>
<dbReference type="GO" id="GO:0140664">
    <property type="term" value="F:ATP-dependent DNA damage sensor activity"/>
    <property type="evidence" value="ECO:0007669"/>
    <property type="project" value="InterPro"/>
</dbReference>
<comment type="caution">
    <text evidence="4">The sequence shown here is derived from an EMBL/GenBank/DDBJ whole genome shotgun (WGS) entry which is preliminary data.</text>
</comment>
<dbReference type="InterPro" id="IPR020588">
    <property type="entry name" value="RecA_ATP-bd"/>
</dbReference>
<evidence type="ECO:0000256" key="1">
    <source>
        <dbReference type="ARBA" id="ARBA00004123"/>
    </source>
</evidence>
<organism evidence="4 5">
    <name type="scientific">Diversispora eburnea</name>
    <dbReference type="NCBI Taxonomy" id="1213867"/>
    <lineage>
        <taxon>Eukaryota</taxon>
        <taxon>Fungi</taxon>
        <taxon>Fungi incertae sedis</taxon>
        <taxon>Mucoromycota</taxon>
        <taxon>Glomeromycotina</taxon>
        <taxon>Glomeromycetes</taxon>
        <taxon>Diversisporales</taxon>
        <taxon>Diversisporaceae</taxon>
        <taxon>Diversispora</taxon>
    </lineage>
</organism>
<dbReference type="InterPro" id="IPR013632">
    <property type="entry name" value="Rad51_C"/>
</dbReference>
<dbReference type="GO" id="GO:0000400">
    <property type="term" value="F:four-way junction DNA binding"/>
    <property type="evidence" value="ECO:0007669"/>
    <property type="project" value="TreeGrafter"/>
</dbReference>
<evidence type="ECO:0000313" key="5">
    <source>
        <dbReference type="Proteomes" id="UP000789706"/>
    </source>
</evidence>
<dbReference type="GO" id="GO:0003697">
    <property type="term" value="F:single-stranded DNA binding"/>
    <property type="evidence" value="ECO:0007669"/>
    <property type="project" value="TreeGrafter"/>
</dbReference>
<dbReference type="Proteomes" id="UP000789706">
    <property type="component" value="Unassembled WGS sequence"/>
</dbReference>
<dbReference type="GO" id="GO:0005657">
    <property type="term" value="C:replication fork"/>
    <property type="evidence" value="ECO:0007669"/>
    <property type="project" value="TreeGrafter"/>
</dbReference>
<dbReference type="Pfam" id="PF08423">
    <property type="entry name" value="Rad51"/>
    <property type="match status" value="1"/>
</dbReference>
<dbReference type="SUPFAM" id="SSF52540">
    <property type="entry name" value="P-loop containing nucleoside triphosphate hydrolases"/>
    <property type="match status" value="1"/>
</dbReference>
<dbReference type="EMBL" id="CAJVPK010000013">
    <property type="protein sequence ID" value="CAG8433272.1"/>
    <property type="molecule type" value="Genomic_DNA"/>
</dbReference>
<dbReference type="GO" id="GO:0000724">
    <property type="term" value="P:double-strand break repair via homologous recombination"/>
    <property type="evidence" value="ECO:0007669"/>
    <property type="project" value="TreeGrafter"/>
</dbReference>
<dbReference type="OrthoDB" id="336321at2759"/>
<dbReference type="AlphaFoldDB" id="A0A9N8YJU8"/>
<gene>
    <name evidence="4" type="ORF">DEBURN_LOCUS403</name>
</gene>
<dbReference type="PANTHER" id="PTHR46457">
    <property type="entry name" value="DNA REPAIR PROTEIN RAD51 HOMOLOG 4"/>
    <property type="match status" value="1"/>
</dbReference>
<dbReference type="GO" id="GO:0033063">
    <property type="term" value="C:Rad51B-Rad51C-Rad51D-XRCC2 complex"/>
    <property type="evidence" value="ECO:0007669"/>
    <property type="project" value="TreeGrafter"/>
</dbReference>
<dbReference type="InterPro" id="IPR051988">
    <property type="entry name" value="HRR_RAD51_Paralog"/>
</dbReference>
<evidence type="ECO:0000313" key="4">
    <source>
        <dbReference type="EMBL" id="CAG8433272.1"/>
    </source>
</evidence>
<accession>A0A9N8YJU8</accession>
<evidence type="ECO:0000256" key="2">
    <source>
        <dbReference type="ARBA" id="ARBA00023242"/>
    </source>
</evidence>
<dbReference type="GO" id="GO:0007131">
    <property type="term" value="P:reciprocal meiotic recombination"/>
    <property type="evidence" value="ECO:0007669"/>
    <property type="project" value="TreeGrafter"/>
</dbReference>
<dbReference type="GO" id="GO:0005524">
    <property type="term" value="F:ATP binding"/>
    <property type="evidence" value="ECO:0007669"/>
    <property type="project" value="InterPro"/>
</dbReference>
<keyword evidence="5" id="KW-1185">Reference proteome</keyword>
<protein>
    <submittedName>
        <fullName evidence="4">4153_t:CDS:1</fullName>
    </submittedName>
</protein>
<feature type="domain" description="RecA family profile 1" evidence="3">
    <location>
        <begin position="92"/>
        <end position="273"/>
    </location>
</feature>
<keyword evidence="2" id="KW-0539">Nucleus</keyword>
<dbReference type="GO" id="GO:0005815">
    <property type="term" value="C:microtubule organizing center"/>
    <property type="evidence" value="ECO:0007669"/>
    <property type="project" value="TreeGrafter"/>
</dbReference>
<evidence type="ECO:0000259" key="3">
    <source>
        <dbReference type="PROSITE" id="PS50162"/>
    </source>
</evidence>
<dbReference type="InterPro" id="IPR027417">
    <property type="entry name" value="P-loop_NTPase"/>
</dbReference>
<sequence>MLDIIYNPIRNGIQQQHLLGLQIQNKAFSNLDVPILDDYSLSEWQKLNVEEYCKKHEISMEIFEKLRRQVIESNKVKSKRGIQLLDELNTRQEDLISIGCSGIDDLLSGGLHPGEITEISGESTAGKTRLCYAATLMTTCSVSNNTVFYIDTLNSFSPEAMFDLFQESDRFIDARDRGMENVFQRIRLPKNGSDIFDVFSVIEGLRQELQRKSEDAFYFNLKLIVLDSIAPLFLPILGGYADEKANSLMTNLIRMLRNLAREHQIVILITNSVETVRPTNPMSAFSSTITKPALKMTWTYMPDTTLFLILGEYVGSKQRFYINQQGNQIWGKPRVCEVLRSHTRGCTEFFPISV</sequence>